<dbReference type="UniPathway" id="UPA00164"/>
<evidence type="ECO:0000256" key="2">
    <source>
        <dbReference type="ARBA" id="ARBA00002953"/>
    </source>
</evidence>
<keyword evidence="7 10" id="KW-0808">Transferase</keyword>
<accession>A0A089QDZ8</accession>
<dbReference type="EMBL" id="CP007646">
    <property type="protein sequence ID" value="AIR10945.1"/>
    <property type="molecule type" value="Genomic_DNA"/>
</dbReference>
<evidence type="ECO:0000256" key="6">
    <source>
        <dbReference type="ARBA" id="ARBA00022676"/>
    </source>
</evidence>
<evidence type="ECO:0000256" key="4">
    <source>
        <dbReference type="ARBA" id="ARBA00009000"/>
    </source>
</evidence>
<dbReference type="GO" id="GO:0004553">
    <property type="term" value="F:hydrolase activity, hydrolyzing O-glycosyl compounds"/>
    <property type="evidence" value="ECO:0007669"/>
    <property type="project" value="InterPro"/>
</dbReference>
<reference evidence="13 14" key="1">
    <citation type="journal article" date="2014" name="BMC Genomics">
        <title>Unusual genome complexity in Lactobacillus salivarius JCM1046.</title>
        <authorList>
            <person name="Raftis E.J."/>
            <person name="Forde B.M."/>
            <person name="Claesson M.J."/>
            <person name="O'Toole P.W."/>
        </authorList>
    </citation>
    <scope>NUCLEOTIDE SEQUENCE [LARGE SCALE GENOMIC DNA]</scope>
    <source>
        <strain evidence="13 14">JCM1046</strain>
    </source>
</reference>
<dbReference type="EC" id="2.4.1.18" evidence="10"/>
<dbReference type="InterPro" id="IPR014756">
    <property type="entry name" value="Ig_E-set"/>
</dbReference>
<dbReference type="InterPro" id="IPR004193">
    <property type="entry name" value="Glyco_hydro_13_N"/>
</dbReference>
<gene>
    <name evidence="10 13" type="primary">glgB</name>
    <name evidence="13" type="ORF">LSJ_1283c</name>
</gene>
<dbReference type="RefSeq" id="WP_044005098.1">
    <property type="nucleotide sequence ID" value="NZ_CP007646.1"/>
</dbReference>
<evidence type="ECO:0000256" key="5">
    <source>
        <dbReference type="ARBA" id="ARBA00022600"/>
    </source>
</evidence>
<dbReference type="AlphaFoldDB" id="A0A089QDZ8"/>
<dbReference type="InterPro" id="IPR006048">
    <property type="entry name" value="A-amylase/branching_C"/>
</dbReference>
<dbReference type="InterPro" id="IPR013783">
    <property type="entry name" value="Ig-like_fold"/>
</dbReference>
<feature type="domain" description="Glycosyl hydrolase family 13 catalytic" evidence="12">
    <location>
        <begin position="158"/>
        <end position="505"/>
    </location>
</feature>
<evidence type="ECO:0000256" key="1">
    <source>
        <dbReference type="ARBA" id="ARBA00000826"/>
    </source>
</evidence>
<dbReference type="NCBIfam" id="TIGR01515">
    <property type="entry name" value="branching_enzym"/>
    <property type="match status" value="1"/>
</dbReference>
<dbReference type="HAMAP" id="MF_00685">
    <property type="entry name" value="GlgB"/>
    <property type="match status" value="1"/>
</dbReference>
<dbReference type="SUPFAM" id="SSF51445">
    <property type="entry name" value="(Trans)glycosidases"/>
    <property type="match status" value="1"/>
</dbReference>
<evidence type="ECO:0000256" key="3">
    <source>
        <dbReference type="ARBA" id="ARBA00004964"/>
    </source>
</evidence>
<keyword evidence="9 10" id="KW-0119">Carbohydrate metabolism</keyword>
<evidence type="ECO:0000256" key="9">
    <source>
        <dbReference type="ARBA" id="ARBA00023277"/>
    </source>
</evidence>
<feature type="active site" description="Nucleophile" evidence="10 11">
    <location>
        <position position="315"/>
    </location>
</feature>
<comment type="catalytic activity">
    <reaction evidence="1 10">
        <text>Transfers a segment of a (1-&gt;4)-alpha-D-glucan chain to a primary hydroxy group in a similar glucan chain.</text>
        <dbReference type="EC" id="2.4.1.18"/>
    </reaction>
</comment>
<comment type="pathway">
    <text evidence="3 10">Glycan biosynthesis; glycogen biosynthesis.</text>
</comment>
<dbReference type="GO" id="GO:0043169">
    <property type="term" value="F:cation binding"/>
    <property type="evidence" value="ECO:0007669"/>
    <property type="project" value="InterPro"/>
</dbReference>
<dbReference type="PIRSF" id="PIRSF000463">
    <property type="entry name" value="GlgB"/>
    <property type="match status" value="1"/>
</dbReference>
<dbReference type="PANTHER" id="PTHR43651">
    <property type="entry name" value="1,4-ALPHA-GLUCAN-BRANCHING ENZYME"/>
    <property type="match status" value="1"/>
</dbReference>
<comment type="similarity">
    <text evidence="4 10">Belongs to the glycosyl hydrolase 13 family. GlgB subfamily.</text>
</comment>
<dbReference type="KEGG" id="lsj:LSJ_1283c"/>
<evidence type="ECO:0000313" key="13">
    <source>
        <dbReference type="EMBL" id="AIR10945.1"/>
    </source>
</evidence>
<comment type="function">
    <text evidence="2 10">Catalyzes the formation of the alpha-1,6-glucosidic linkages in glycogen by scission of a 1,4-alpha-linked oligosaccharide from growing alpha-1,4-glucan chains and the subsequent attachment of the oligosaccharide to the alpha-1,6 position.</text>
</comment>
<organism evidence="13 14">
    <name type="scientific">Ligilactobacillus salivarius</name>
    <dbReference type="NCBI Taxonomy" id="1624"/>
    <lineage>
        <taxon>Bacteria</taxon>
        <taxon>Bacillati</taxon>
        <taxon>Bacillota</taxon>
        <taxon>Bacilli</taxon>
        <taxon>Lactobacillales</taxon>
        <taxon>Lactobacillaceae</taxon>
        <taxon>Ligilactobacillus</taxon>
    </lineage>
</organism>
<dbReference type="Pfam" id="PF02806">
    <property type="entry name" value="Alpha-amylase_C"/>
    <property type="match status" value="1"/>
</dbReference>
<dbReference type="NCBIfam" id="NF003811">
    <property type="entry name" value="PRK05402.1"/>
    <property type="match status" value="1"/>
</dbReference>
<dbReference type="InterPro" id="IPR006407">
    <property type="entry name" value="GlgB"/>
</dbReference>
<dbReference type="GO" id="GO:0003844">
    <property type="term" value="F:1,4-alpha-glucan branching enzyme activity"/>
    <property type="evidence" value="ECO:0007669"/>
    <property type="project" value="UniProtKB-UniRule"/>
</dbReference>
<evidence type="ECO:0000259" key="12">
    <source>
        <dbReference type="SMART" id="SM00642"/>
    </source>
</evidence>
<sequence length="649" mass="76161">MAVNTEERHGQESLENHKHMFKQGVNYELYNFLGVHKISKDDESGYVFRVWAPHAKQVWVCGDFNNWDKSHPMILDEKSGIWSIEVKESRENQYYKYLVKQANGREIMKTDPMAQVYEKRPETAAVVKELEPFKWNDGLWRGRQKRMNHFNNPINIYEVHAPSWKEHEDGSLYTFKDLTVELIPYVKKMGYTHIEFMPLMEHPLPASWGYQLTGYFALCSSYGTPDEFKDFVNECHQNNIGVLVDWVPGHFSINDDALAYYDGTPTYEYEDPDRAKNIGWGALNFDLGKPEVQSFLLSSAFYWLNEFHLDGMRVDAVSNMIYLDYDEGPWKPNKYGDTRNLEGYAFLQKFNKVVKFAHPESLIIAEESSSGTQISGTIESGAIGFDYKWNMGWMNDVLEFFEMDPYFRKDNLNLVTFSFMYWQAENFVLPLSHDEVVHGKKSLMHKMWGDRYRQFAQLRTLYTFMMMHPGKKLLFMGGEWGQFLEWKFDHGLEWIDLQDEMNAKMQHFTSVLNHFYKEERPLWELGQQDATLEVIDADNHDDTVLSFIRHGKRKKDFLIVILNFTPVERRNFRIGVPYEGTYTEILNTEMKEFGGTWVEHNADSVSEEVNFKDYEQSITTTVPALGAIILKPKNVKVTRRSSKKHSHKK</sequence>
<comment type="subunit">
    <text evidence="10">Monomer.</text>
</comment>
<dbReference type="CDD" id="cd02855">
    <property type="entry name" value="E_set_GBE_prok_N"/>
    <property type="match status" value="1"/>
</dbReference>
<dbReference type="Gene3D" id="3.20.20.80">
    <property type="entry name" value="Glycosidases"/>
    <property type="match status" value="1"/>
</dbReference>
<evidence type="ECO:0000313" key="14">
    <source>
        <dbReference type="Proteomes" id="UP000029488"/>
    </source>
</evidence>
<evidence type="ECO:0000256" key="11">
    <source>
        <dbReference type="PIRSR" id="PIRSR000463-1"/>
    </source>
</evidence>
<dbReference type="InterPro" id="IPR037439">
    <property type="entry name" value="Branching_enzy"/>
</dbReference>
<dbReference type="SUPFAM" id="SSF51011">
    <property type="entry name" value="Glycosyl hydrolase domain"/>
    <property type="match status" value="1"/>
</dbReference>
<dbReference type="Gene3D" id="2.60.40.1180">
    <property type="entry name" value="Golgi alpha-mannosidase II"/>
    <property type="match status" value="1"/>
</dbReference>
<evidence type="ECO:0000256" key="10">
    <source>
        <dbReference type="HAMAP-Rule" id="MF_00685"/>
    </source>
</evidence>
<dbReference type="SUPFAM" id="SSF81296">
    <property type="entry name" value="E set domains"/>
    <property type="match status" value="1"/>
</dbReference>
<dbReference type="InterPro" id="IPR017853">
    <property type="entry name" value="GH"/>
</dbReference>
<dbReference type="GO" id="GO:0005829">
    <property type="term" value="C:cytosol"/>
    <property type="evidence" value="ECO:0007669"/>
    <property type="project" value="TreeGrafter"/>
</dbReference>
<dbReference type="GO" id="GO:0005978">
    <property type="term" value="P:glycogen biosynthetic process"/>
    <property type="evidence" value="ECO:0007669"/>
    <property type="project" value="UniProtKB-UniRule"/>
</dbReference>
<dbReference type="PANTHER" id="PTHR43651:SF3">
    <property type="entry name" value="1,4-ALPHA-GLUCAN-BRANCHING ENZYME"/>
    <property type="match status" value="1"/>
</dbReference>
<dbReference type="Pfam" id="PF02922">
    <property type="entry name" value="CBM_48"/>
    <property type="match status" value="1"/>
</dbReference>
<name>A0A089QDZ8_9LACO</name>
<dbReference type="InterPro" id="IPR044143">
    <property type="entry name" value="GlgB_N_E_set_prok"/>
</dbReference>
<keyword evidence="6 10" id="KW-0328">Glycosyltransferase</keyword>
<protein>
    <recommendedName>
        <fullName evidence="10">1,4-alpha-glucan branching enzyme GlgB</fullName>
        <ecNumber evidence="10">2.4.1.18</ecNumber>
    </recommendedName>
    <alternativeName>
        <fullName evidence="10">1,4-alpha-D-glucan:1,4-alpha-D-glucan 6-glucosyl-transferase</fullName>
    </alternativeName>
    <alternativeName>
        <fullName evidence="10">Alpha-(1-&gt;4)-glucan branching enzyme</fullName>
    </alternativeName>
    <alternativeName>
        <fullName evidence="10">Glycogen branching enzyme</fullName>
        <shortName evidence="10">BE</shortName>
    </alternativeName>
</protein>
<evidence type="ECO:0000256" key="7">
    <source>
        <dbReference type="ARBA" id="ARBA00022679"/>
    </source>
</evidence>
<dbReference type="InterPro" id="IPR013780">
    <property type="entry name" value="Glyco_hydro_b"/>
</dbReference>
<proteinExistence type="inferred from homology"/>
<evidence type="ECO:0000256" key="8">
    <source>
        <dbReference type="ARBA" id="ARBA00023056"/>
    </source>
</evidence>
<dbReference type="Proteomes" id="UP000029488">
    <property type="component" value="Chromosome"/>
</dbReference>
<dbReference type="InterPro" id="IPR006047">
    <property type="entry name" value="GH13_cat_dom"/>
</dbReference>
<dbReference type="Gene3D" id="2.60.40.10">
    <property type="entry name" value="Immunoglobulins"/>
    <property type="match status" value="1"/>
</dbReference>
<feature type="active site" description="Proton donor" evidence="10 11">
    <location>
        <position position="366"/>
    </location>
</feature>
<keyword evidence="8 10" id="KW-0320">Glycogen biosynthesis</keyword>
<dbReference type="NCBIfam" id="NF008967">
    <property type="entry name" value="PRK12313.1"/>
    <property type="match status" value="1"/>
</dbReference>
<dbReference type="SMART" id="SM00642">
    <property type="entry name" value="Aamy"/>
    <property type="match status" value="1"/>
</dbReference>
<dbReference type="CDD" id="cd11322">
    <property type="entry name" value="AmyAc_Glg_BE"/>
    <property type="match status" value="1"/>
</dbReference>
<dbReference type="Pfam" id="PF00128">
    <property type="entry name" value="Alpha-amylase"/>
    <property type="match status" value="1"/>
</dbReference>
<keyword evidence="5 10" id="KW-0321">Glycogen metabolism</keyword>